<evidence type="ECO:0000256" key="1">
    <source>
        <dbReference type="SAM" id="MobiDB-lite"/>
    </source>
</evidence>
<proteinExistence type="predicted"/>
<dbReference type="GO" id="GO:0004722">
    <property type="term" value="F:protein serine/threonine phosphatase activity"/>
    <property type="evidence" value="ECO:0007669"/>
    <property type="project" value="InterPro"/>
</dbReference>
<evidence type="ECO:0000313" key="4">
    <source>
        <dbReference type="Proteomes" id="UP000283383"/>
    </source>
</evidence>
<name>A0A420H6P3_9PEZI</name>
<dbReference type="AlphaFoldDB" id="A0A420H6P3"/>
<dbReference type="InterPro" id="IPR015655">
    <property type="entry name" value="PP2C"/>
</dbReference>
<dbReference type="CDD" id="cd00143">
    <property type="entry name" value="PP2Cc"/>
    <property type="match status" value="1"/>
</dbReference>
<feature type="compositionally biased region" description="Basic and acidic residues" evidence="1">
    <location>
        <begin position="575"/>
        <end position="594"/>
    </location>
</feature>
<dbReference type="InterPro" id="IPR036457">
    <property type="entry name" value="PPM-type-like_dom_sf"/>
</dbReference>
<dbReference type="Pfam" id="PF00481">
    <property type="entry name" value="PP2C"/>
    <property type="match status" value="1"/>
</dbReference>
<reference evidence="3 4" key="1">
    <citation type="journal article" date="2018" name="BMC Genomics">
        <title>Comparative genome analyses reveal sequence features reflecting distinct modes of host-adaptation between dicot and monocot powdery mildew.</title>
        <authorList>
            <person name="Wu Y."/>
            <person name="Ma X."/>
            <person name="Pan Z."/>
            <person name="Kale S.D."/>
            <person name="Song Y."/>
            <person name="King H."/>
            <person name="Zhang Q."/>
            <person name="Presley C."/>
            <person name="Deng X."/>
            <person name="Wei C.I."/>
            <person name="Xiao S."/>
        </authorList>
    </citation>
    <scope>NUCLEOTIDE SEQUENCE [LARGE SCALE GENOMIC DNA]</scope>
    <source>
        <strain evidence="3">UMSG3</strain>
    </source>
</reference>
<comment type="caution">
    <text evidence="3">The sequence shown here is derived from an EMBL/GenBank/DDBJ whole genome shotgun (WGS) entry which is preliminary data.</text>
</comment>
<dbReference type="PROSITE" id="PS51746">
    <property type="entry name" value="PPM_2"/>
    <property type="match status" value="1"/>
</dbReference>
<dbReference type="PANTHER" id="PTHR13832:SF589">
    <property type="entry name" value="[PYRUVATE DEHYDROGENASE [ACETYL-TRANSFERRING]]-PHOSPHATASE 2, MITOCHONDRIAL"/>
    <property type="match status" value="1"/>
</dbReference>
<dbReference type="Proteomes" id="UP000283383">
    <property type="component" value="Unassembled WGS sequence"/>
</dbReference>
<sequence length="594" mass="65773">MGFKPPVLLNLSKRSGNFYLSESYGFIACFPRVSYARSENFLSYPTTRKPYLDRVSSRRSFHSFFLNCLQSSSLHSDPPAIGLNRDTSGPSSKSRAFRNSLSPPPTLPAIEESRKQTAVRISLKSAKQHFGVSQSRGTRHYNEDTYQAGTINVPAFATKLPVSHAPVAKITDDLDCANDDPQVFCFGIFDGHGGKECSDFLRERLHEYVEKTAGLFEIESSLRGMDSESSKKKSILPSKRLFQQEAYVNRTLNTEDGLVDPQQSTSDEYHRSFHNSIERQESSIVAEKAKEEKVIHLEKSLVQNWKDTVGGYFRRFKPEHFNISSTKPISIESVLMYAFLKADLDFVSAQANKPENVETNANTHDLTNKNIKSNSIGGPSRFVGGSTASIALISTPSAIPFWHPSSHSTMVVAHVGDTRIILCDTNTGLAKPCTTNHHPSSPGESNRLRRYSTTFVTDSFGEERMSGLANTRAFGDMHSKRIGVSAEPEIHRIELSAAKYSMLVLVSDGVSGTLSDQEIVDVIKEAKTPEQGSRDVVAFATDVSKDGDNATCLVVRLGGWEKRAEGGLGSAGTKRGREWRKDDAGDMRRDENHR</sequence>
<dbReference type="SUPFAM" id="SSF81606">
    <property type="entry name" value="PP2C-like"/>
    <property type="match status" value="1"/>
</dbReference>
<keyword evidence="4" id="KW-1185">Reference proteome</keyword>
<dbReference type="STRING" id="62708.A0A420H6P3"/>
<gene>
    <name evidence="3" type="ORF">GcM3_222017</name>
</gene>
<feature type="domain" description="PPM-type phosphatase" evidence="2">
    <location>
        <begin position="129"/>
        <end position="557"/>
    </location>
</feature>
<dbReference type="PANTHER" id="PTHR13832">
    <property type="entry name" value="PROTEIN PHOSPHATASE 2C"/>
    <property type="match status" value="1"/>
</dbReference>
<organism evidence="3 4">
    <name type="scientific">Golovinomyces cichoracearum</name>
    <dbReference type="NCBI Taxonomy" id="62708"/>
    <lineage>
        <taxon>Eukaryota</taxon>
        <taxon>Fungi</taxon>
        <taxon>Dikarya</taxon>
        <taxon>Ascomycota</taxon>
        <taxon>Pezizomycotina</taxon>
        <taxon>Leotiomycetes</taxon>
        <taxon>Erysiphales</taxon>
        <taxon>Erysiphaceae</taxon>
        <taxon>Golovinomyces</taxon>
    </lineage>
</organism>
<feature type="compositionally biased region" description="Polar residues" evidence="1">
    <location>
        <begin position="85"/>
        <end position="101"/>
    </location>
</feature>
<feature type="region of interest" description="Disordered" evidence="1">
    <location>
        <begin position="77"/>
        <end position="108"/>
    </location>
</feature>
<evidence type="ECO:0000259" key="2">
    <source>
        <dbReference type="PROSITE" id="PS51746"/>
    </source>
</evidence>
<evidence type="ECO:0000313" key="3">
    <source>
        <dbReference type="EMBL" id="RKF53082.1"/>
    </source>
</evidence>
<dbReference type="SMART" id="SM00332">
    <property type="entry name" value="PP2Cc"/>
    <property type="match status" value="1"/>
</dbReference>
<accession>A0A420H6P3</accession>
<feature type="region of interest" description="Disordered" evidence="1">
    <location>
        <begin position="564"/>
        <end position="594"/>
    </location>
</feature>
<dbReference type="InterPro" id="IPR001932">
    <property type="entry name" value="PPM-type_phosphatase-like_dom"/>
</dbReference>
<protein>
    <recommendedName>
        <fullName evidence="2">PPM-type phosphatase domain-containing protein</fullName>
    </recommendedName>
</protein>
<dbReference type="EMBL" id="MCBQ01022223">
    <property type="protein sequence ID" value="RKF53082.1"/>
    <property type="molecule type" value="Genomic_DNA"/>
</dbReference>
<dbReference type="Gene3D" id="3.60.40.10">
    <property type="entry name" value="PPM-type phosphatase domain"/>
    <property type="match status" value="1"/>
</dbReference>